<sequence>ENARRHGVTTVHCIAGNVTRFGGQGAVIRTSGRTVDELVVKSPSAMKMSLQPAAGENRMGNIAALRKSFYDFYTRMKALQDTGGKVPLVKKKKLSLTDLVKSRPNWDEIDWKKIPDDKVSEREKPMRDLVQGKLRAFINCPTASDVFKAFELIDTHHLDATLVLGPDAWKLGTVLAARKNLGSVVLNPQLEVWERDPGTGGEKRQLTPVLLHKAGISFALQVVTDSSFNSGPSFGRSGPYHHWYQAARLVQYGLPRAEAIETITLTPAKILGLDHRIGSLEAGKDANI</sequence>
<organism evidence="2">
    <name type="scientific">marine metagenome</name>
    <dbReference type="NCBI Taxonomy" id="408172"/>
    <lineage>
        <taxon>unclassified sequences</taxon>
        <taxon>metagenomes</taxon>
        <taxon>ecological metagenomes</taxon>
    </lineage>
</organism>
<accession>A0A382V3Z6</accession>
<evidence type="ECO:0000313" key="2">
    <source>
        <dbReference type="EMBL" id="SVD41157.1"/>
    </source>
</evidence>
<reference evidence="2" key="1">
    <citation type="submission" date="2018-05" db="EMBL/GenBank/DDBJ databases">
        <authorList>
            <person name="Lanie J.A."/>
            <person name="Ng W.-L."/>
            <person name="Kazmierczak K.M."/>
            <person name="Andrzejewski T.M."/>
            <person name="Davidsen T.M."/>
            <person name="Wayne K.J."/>
            <person name="Tettelin H."/>
            <person name="Glass J.I."/>
            <person name="Rusch D."/>
            <person name="Podicherti R."/>
            <person name="Tsui H.-C.T."/>
            <person name="Winkler M.E."/>
        </authorList>
    </citation>
    <scope>NUCLEOTIDE SEQUENCE</scope>
</reference>
<proteinExistence type="predicted"/>
<evidence type="ECO:0000259" key="1">
    <source>
        <dbReference type="Pfam" id="PF01979"/>
    </source>
</evidence>
<dbReference type="EMBL" id="UINC01148973">
    <property type="protein sequence ID" value="SVD41157.1"/>
    <property type="molecule type" value="Genomic_DNA"/>
</dbReference>
<feature type="domain" description="Amidohydrolase-related" evidence="1">
    <location>
        <begin position="246"/>
        <end position="288"/>
    </location>
</feature>
<dbReference type="Pfam" id="PF01979">
    <property type="entry name" value="Amidohydro_1"/>
    <property type="match status" value="1"/>
</dbReference>
<feature type="non-terminal residue" evidence="2">
    <location>
        <position position="1"/>
    </location>
</feature>
<dbReference type="AlphaFoldDB" id="A0A382V3Z6"/>
<dbReference type="Gene3D" id="3.20.20.140">
    <property type="entry name" value="Metal-dependent hydrolases"/>
    <property type="match status" value="1"/>
</dbReference>
<protein>
    <recommendedName>
        <fullName evidence="1">Amidohydrolase-related domain-containing protein</fullName>
    </recommendedName>
</protein>
<dbReference type="InterPro" id="IPR032466">
    <property type="entry name" value="Metal_Hydrolase"/>
</dbReference>
<gene>
    <name evidence="2" type="ORF">METZ01_LOCUS394011</name>
</gene>
<name>A0A382V3Z6_9ZZZZ</name>
<dbReference type="GO" id="GO:0016787">
    <property type="term" value="F:hydrolase activity"/>
    <property type="evidence" value="ECO:0007669"/>
    <property type="project" value="InterPro"/>
</dbReference>
<dbReference type="InterPro" id="IPR006680">
    <property type="entry name" value="Amidohydro-rel"/>
</dbReference>
<feature type="non-terminal residue" evidence="2">
    <location>
        <position position="288"/>
    </location>
</feature>
<dbReference type="SUPFAM" id="SSF51556">
    <property type="entry name" value="Metallo-dependent hydrolases"/>
    <property type="match status" value="1"/>
</dbReference>